<sequence length="53" mass="5582">MSLGDNSIIPPGKAQELNEPEDLPLNDPVLLSGRKARGSGRLRCGQASPCILP</sequence>
<proteinExistence type="predicted"/>
<evidence type="ECO:0000313" key="3">
    <source>
        <dbReference type="Proteomes" id="UP001264980"/>
    </source>
</evidence>
<organism evidence="2 3">
    <name type="scientific">Dyadobacter fermentans</name>
    <dbReference type="NCBI Taxonomy" id="94254"/>
    <lineage>
        <taxon>Bacteria</taxon>
        <taxon>Pseudomonadati</taxon>
        <taxon>Bacteroidota</taxon>
        <taxon>Cytophagia</taxon>
        <taxon>Cytophagales</taxon>
        <taxon>Spirosomataceae</taxon>
        <taxon>Dyadobacter</taxon>
    </lineage>
</organism>
<accession>A0ABU1QUR1</accession>
<reference evidence="2 3" key="1">
    <citation type="submission" date="2023-07" db="EMBL/GenBank/DDBJ databases">
        <title>Sorghum-associated microbial communities from plants grown in Nebraska, USA.</title>
        <authorList>
            <person name="Schachtman D."/>
        </authorList>
    </citation>
    <scope>NUCLEOTIDE SEQUENCE [LARGE SCALE GENOMIC DNA]</scope>
    <source>
        <strain evidence="2 3">BE57</strain>
    </source>
</reference>
<name>A0ABU1QUR1_9BACT</name>
<comment type="caution">
    <text evidence="2">The sequence shown here is derived from an EMBL/GenBank/DDBJ whole genome shotgun (WGS) entry which is preliminary data.</text>
</comment>
<feature type="region of interest" description="Disordered" evidence="1">
    <location>
        <begin position="1"/>
        <end position="53"/>
    </location>
</feature>
<protein>
    <submittedName>
        <fullName evidence="2">Uncharacterized protein</fullName>
    </submittedName>
</protein>
<dbReference type="EMBL" id="JAVDTI010000001">
    <property type="protein sequence ID" value="MDR6804414.1"/>
    <property type="molecule type" value="Genomic_DNA"/>
</dbReference>
<dbReference type="Proteomes" id="UP001264980">
    <property type="component" value="Unassembled WGS sequence"/>
</dbReference>
<evidence type="ECO:0000313" key="2">
    <source>
        <dbReference type="EMBL" id="MDR6804414.1"/>
    </source>
</evidence>
<evidence type="ECO:0000256" key="1">
    <source>
        <dbReference type="SAM" id="MobiDB-lite"/>
    </source>
</evidence>
<keyword evidence="3" id="KW-1185">Reference proteome</keyword>
<gene>
    <name evidence="2" type="ORF">J2W84_001451</name>
</gene>